<dbReference type="Proteomes" id="UP000287502">
    <property type="component" value="Chromosome"/>
</dbReference>
<reference evidence="13 14" key="1">
    <citation type="submission" date="2019-01" db="EMBL/GenBank/DDBJ databases">
        <title>Geovibrio thiophilus DSM 11263, complete genome.</title>
        <authorList>
            <person name="Spring S."/>
            <person name="Bunk B."/>
            <person name="Sproer C."/>
        </authorList>
    </citation>
    <scope>NUCLEOTIDE SEQUENCE [LARGE SCALE GENOMIC DNA]</scope>
    <source>
        <strain evidence="13 14">DSM 11263</strain>
    </source>
</reference>
<evidence type="ECO:0000256" key="10">
    <source>
        <dbReference type="PROSITE-ProRule" id="PRU00703"/>
    </source>
</evidence>
<keyword evidence="5" id="KW-0406">Ion transport</keyword>
<keyword evidence="2" id="KW-0813">Transport</keyword>
<evidence type="ECO:0000256" key="6">
    <source>
        <dbReference type="ARBA" id="ARBA00023136"/>
    </source>
</evidence>
<keyword evidence="9" id="KW-0407">Ion channel</keyword>
<feature type="domain" description="CBS" evidence="12">
    <location>
        <begin position="426"/>
        <end position="483"/>
    </location>
</feature>
<proteinExistence type="predicted"/>
<feature type="transmembrane region" description="Helical" evidence="11">
    <location>
        <begin position="171"/>
        <end position="192"/>
    </location>
</feature>
<feature type="transmembrane region" description="Helical" evidence="11">
    <location>
        <begin position="275"/>
        <end position="295"/>
    </location>
</feature>
<dbReference type="InterPro" id="IPR050368">
    <property type="entry name" value="ClC-type_chloride_channel"/>
</dbReference>
<evidence type="ECO:0000313" key="14">
    <source>
        <dbReference type="Proteomes" id="UP000287502"/>
    </source>
</evidence>
<feature type="transmembrane region" description="Helical" evidence="11">
    <location>
        <begin position="245"/>
        <end position="263"/>
    </location>
</feature>
<dbReference type="InterPro" id="IPR014743">
    <property type="entry name" value="Cl-channel_core"/>
</dbReference>
<name>A0A410K237_9BACT</name>
<dbReference type="InterPro" id="IPR000644">
    <property type="entry name" value="CBS_dom"/>
</dbReference>
<dbReference type="PANTHER" id="PTHR43427">
    <property type="entry name" value="CHLORIDE CHANNEL PROTEIN CLC-E"/>
    <property type="match status" value="1"/>
</dbReference>
<accession>A0A410K237</accession>
<dbReference type="PANTHER" id="PTHR43427:SF6">
    <property type="entry name" value="CHLORIDE CHANNEL PROTEIN CLC-E"/>
    <property type="match status" value="1"/>
</dbReference>
<dbReference type="Gene3D" id="3.10.580.10">
    <property type="entry name" value="CBS-domain"/>
    <property type="match status" value="1"/>
</dbReference>
<dbReference type="InterPro" id="IPR046342">
    <property type="entry name" value="CBS_dom_sf"/>
</dbReference>
<gene>
    <name evidence="13" type="ORF">EP073_00305</name>
</gene>
<keyword evidence="4 11" id="KW-1133">Transmembrane helix</keyword>
<sequence length="560" mass="61100">MLQGCSYIFLDYIGGMRVEETAGEPAFFGHAATQFNRWIVLFLPALGGLISGFLVYKFAPEAEGHGTDAAIKAIHHKNGYIKWNVPLIKTLASSITIGTGGSGGREGPIAQIGAGFGSFLGRVLNLTDREKRILTAAGMGAGVGAIFRSPLAGAIFAAEVLYSSSDMEFEVLLPSTITSIIAYSIFCSFFGWDPLFATPGFRFDSPLELAGYTILGFACAFFGWLYVNTFYRIRDFFKVMKLSPYLKPALGGLLTGIIGFWLPEAIGGGYANIELAMNVHLSILLLFVLIFAKILTTSFSIGSGGSAGIFGPSMVIGASVGGFIGLALNMTLPVIAPEPGAYVVVGMAGFFAGIASAPLSTIIMVSEMTGNYHLLVPSMWVSTLTFLLLRKTTMYRSQVEFRSDSPIHKGEFFLQVLQDIRVKDIMRPDPIVIREDMRFSDIVHFISATKHNNFPVVKENGELVGVLLFEEIREFVFEEGLESIVVAGEVCEKDIPVIKPANNLADAIEMIGFKNIELLPVVDTDKDNILIGIITRRDIISTYNKVLRKRKFENEQEADF</sequence>
<evidence type="ECO:0000256" key="4">
    <source>
        <dbReference type="ARBA" id="ARBA00022989"/>
    </source>
</evidence>
<evidence type="ECO:0000256" key="9">
    <source>
        <dbReference type="ARBA" id="ARBA00023303"/>
    </source>
</evidence>
<dbReference type="KEGG" id="gtl:EP073_00305"/>
<keyword evidence="8" id="KW-0868">Chloride</keyword>
<dbReference type="GO" id="GO:0034707">
    <property type="term" value="C:chloride channel complex"/>
    <property type="evidence" value="ECO:0007669"/>
    <property type="project" value="UniProtKB-KW"/>
</dbReference>
<evidence type="ECO:0000256" key="2">
    <source>
        <dbReference type="ARBA" id="ARBA00022448"/>
    </source>
</evidence>
<dbReference type="Pfam" id="PF00654">
    <property type="entry name" value="Voltage_CLC"/>
    <property type="match status" value="1"/>
</dbReference>
<dbReference type="GO" id="GO:0005254">
    <property type="term" value="F:chloride channel activity"/>
    <property type="evidence" value="ECO:0007669"/>
    <property type="project" value="UniProtKB-KW"/>
</dbReference>
<evidence type="ECO:0000256" key="5">
    <source>
        <dbReference type="ARBA" id="ARBA00023065"/>
    </source>
</evidence>
<feature type="transmembrane region" description="Helical" evidence="11">
    <location>
        <begin position="38"/>
        <end position="56"/>
    </location>
</feature>
<dbReference type="EMBL" id="CP035108">
    <property type="protein sequence ID" value="QAR34433.1"/>
    <property type="molecule type" value="Genomic_DNA"/>
</dbReference>
<comment type="subcellular location">
    <subcellularLocation>
        <location evidence="1">Membrane</location>
        <topology evidence="1">Multi-pass membrane protein</topology>
    </subcellularLocation>
</comment>
<dbReference type="FunFam" id="1.10.3080.10:FF:000018">
    <property type="entry name" value="Chloride transporter, ClC family"/>
    <property type="match status" value="1"/>
</dbReference>
<evidence type="ECO:0000256" key="3">
    <source>
        <dbReference type="ARBA" id="ARBA00022692"/>
    </source>
</evidence>
<feature type="transmembrane region" description="Helical" evidence="11">
    <location>
        <begin position="372"/>
        <end position="389"/>
    </location>
</feature>
<feature type="transmembrane region" description="Helical" evidence="11">
    <location>
        <begin position="340"/>
        <end position="365"/>
    </location>
</feature>
<evidence type="ECO:0000313" key="13">
    <source>
        <dbReference type="EMBL" id="QAR34433.1"/>
    </source>
</evidence>
<keyword evidence="6 11" id="KW-0472">Membrane</keyword>
<keyword evidence="3 11" id="KW-0812">Transmembrane</keyword>
<feature type="transmembrane region" description="Helical" evidence="11">
    <location>
        <begin position="307"/>
        <end position="328"/>
    </location>
</feature>
<dbReference type="SMART" id="SM00116">
    <property type="entry name" value="CBS"/>
    <property type="match status" value="2"/>
</dbReference>
<organism evidence="13 14">
    <name type="scientific">Geovibrio thiophilus</name>
    <dbReference type="NCBI Taxonomy" id="139438"/>
    <lineage>
        <taxon>Bacteria</taxon>
        <taxon>Pseudomonadati</taxon>
        <taxon>Deferribacterota</taxon>
        <taxon>Deferribacteres</taxon>
        <taxon>Deferribacterales</taxon>
        <taxon>Geovibrionaceae</taxon>
        <taxon>Geovibrio</taxon>
    </lineage>
</organism>
<dbReference type="Gene3D" id="1.10.3080.10">
    <property type="entry name" value="Clc chloride channel"/>
    <property type="match status" value="1"/>
</dbReference>
<evidence type="ECO:0000256" key="7">
    <source>
        <dbReference type="ARBA" id="ARBA00023173"/>
    </source>
</evidence>
<feature type="transmembrane region" description="Helical" evidence="11">
    <location>
        <begin position="212"/>
        <end position="233"/>
    </location>
</feature>
<keyword evidence="7" id="KW-0869">Chloride channel</keyword>
<dbReference type="InterPro" id="IPR001807">
    <property type="entry name" value="ClC"/>
</dbReference>
<dbReference type="AlphaFoldDB" id="A0A410K237"/>
<dbReference type="Pfam" id="PF00571">
    <property type="entry name" value="CBS"/>
    <property type="match status" value="2"/>
</dbReference>
<dbReference type="PROSITE" id="PS51371">
    <property type="entry name" value="CBS"/>
    <property type="match status" value="2"/>
</dbReference>
<dbReference type="OrthoDB" id="9767361at2"/>
<dbReference type="SUPFAM" id="SSF81340">
    <property type="entry name" value="Clc chloride channel"/>
    <property type="match status" value="1"/>
</dbReference>
<keyword evidence="10" id="KW-0129">CBS domain</keyword>
<evidence type="ECO:0000256" key="1">
    <source>
        <dbReference type="ARBA" id="ARBA00004141"/>
    </source>
</evidence>
<evidence type="ECO:0000256" key="11">
    <source>
        <dbReference type="SAM" id="Phobius"/>
    </source>
</evidence>
<protein>
    <submittedName>
        <fullName evidence="13">Chloride channel protein</fullName>
    </submittedName>
</protein>
<feature type="domain" description="CBS" evidence="12">
    <location>
        <begin position="491"/>
        <end position="552"/>
    </location>
</feature>
<evidence type="ECO:0000259" key="12">
    <source>
        <dbReference type="PROSITE" id="PS51371"/>
    </source>
</evidence>
<keyword evidence="14" id="KW-1185">Reference proteome</keyword>
<evidence type="ECO:0000256" key="8">
    <source>
        <dbReference type="ARBA" id="ARBA00023214"/>
    </source>
</evidence>
<dbReference type="CDD" id="cd00400">
    <property type="entry name" value="Voltage_gated_ClC"/>
    <property type="match status" value="1"/>
</dbReference>
<dbReference type="PRINTS" id="PR00762">
    <property type="entry name" value="CLCHANNEL"/>
</dbReference>
<dbReference type="SUPFAM" id="SSF54631">
    <property type="entry name" value="CBS-domain pair"/>
    <property type="match status" value="1"/>
</dbReference>